<dbReference type="PANTHER" id="PTHR24180">
    <property type="entry name" value="CYCLIN-DEPENDENT KINASE INHIBITOR 2C-RELATED"/>
    <property type="match status" value="1"/>
</dbReference>
<feature type="compositionally biased region" description="Pro residues" evidence="4">
    <location>
        <begin position="272"/>
        <end position="281"/>
    </location>
</feature>
<keyword evidence="1" id="KW-0677">Repeat</keyword>
<accession>A0A0A1NZE3</accession>
<name>A0A0A1NZE3_RHIZD</name>
<dbReference type="PANTHER" id="PTHR24180:SF45">
    <property type="entry name" value="POLY [ADP-RIBOSE] POLYMERASE TANKYRASE"/>
    <property type="match status" value="1"/>
</dbReference>
<sequence>MSSTTAGTQHTLKKPCNSVSCCSPSRLWKSIQQVINQDKREEFKTMCQDKTKIPHLVRVILSSRLSNNPLLYGKSTTVIDPRLNEKFGKLSATDLNAVEISLLQHKHDTFAYWTLQLLKKHAKASECKQFVNHQFGKQGNTALHLAAFWGMSRLVRLMLELGADPSVQNNRQLRPIDCTTHADVIALLEPKAPAPKHSLLLKKAVQTITNDAQYYADDTAKVAPPSPDYFMKPSPSPLSFSSSSSSSSSSFSSLDQHWTPPASPVSHLDKIPPLPPSPAPVLTPIKKKKNEINETMMVQEHEDEEDEVAIEVPLERPGCLPRHDLPKETVLQKQKKLRQVQFDPQVIVMDSCVRGDHEELTEWIDQLDVQTIKDVQNRSLLHIALMHGNEHLVDFLVDKVNINQADQDGWTCLHYAAALGLWKTLERLLSHPQSNIHARTYHGLKIEDCPNSDFGRRKCKIIMDKVQRRFAKQH</sequence>
<dbReference type="InterPro" id="IPR036770">
    <property type="entry name" value="Ankyrin_rpt-contain_sf"/>
</dbReference>
<dbReference type="SMART" id="SM00248">
    <property type="entry name" value="ANK"/>
    <property type="match status" value="3"/>
</dbReference>
<dbReference type="InterPro" id="IPR051637">
    <property type="entry name" value="Ank_repeat_dom-contain_49"/>
</dbReference>
<feature type="repeat" description="ANK" evidence="3">
    <location>
        <begin position="138"/>
        <end position="170"/>
    </location>
</feature>
<evidence type="ECO:0000313" key="6">
    <source>
        <dbReference type="Proteomes" id="UP000242381"/>
    </source>
</evidence>
<dbReference type="AlphaFoldDB" id="A0A0A1NZE3"/>
<reference evidence="5 6" key="1">
    <citation type="journal article" date="2016" name="Proc. Natl. Acad. Sci. U.S.A.">
        <title>Lipid metabolic changes in an early divergent fungus govern the establishment of a mutualistic symbiosis with endobacteria.</title>
        <authorList>
            <person name="Lastovetsky O.A."/>
            <person name="Gaspar M.L."/>
            <person name="Mondo S.J."/>
            <person name="LaButti K.M."/>
            <person name="Sandor L."/>
            <person name="Grigoriev I.V."/>
            <person name="Henry S.A."/>
            <person name="Pawlowska T.E."/>
        </authorList>
    </citation>
    <scope>NUCLEOTIDE SEQUENCE [LARGE SCALE GENOMIC DNA]</scope>
    <source>
        <strain evidence="5 6">ATCC 11559</strain>
    </source>
</reference>
<dbReference type="Pfam" id="PF00023">
    <property type="entry name" value="Ank"/>
    <property type="match status" value="1"/>
</dbReference>
<evidence type="ECO:0000256" key="3">
    <source>
        <dbReference type="PROSITE-ProRule" id="PRU00023"/>
    </source>
</evidence>
<organism evidence="5 6">
    <name type="scientific">Rhizopus microsporus</name>
    <dbReference type="NCBI Taxonomy" id="58291"/>
    <lineage>
        <taxon>Eukaryota</taxon>
        <taxon>Fungi</taxon>
        <taxon>Fungi incertae sedis</taxon>
        <taxon>Mucoromycota</taxon>
        <taxon>Mucoromycotina</taxon>
        <taxon>Mucoromycetes</taxon>
        <taxon>Mucorales</taxon>
        <taxon>Mucorineae</taxon>
        <taxon>Rhizopodaceae</taxon>
        <taxon>Rhizopus</taxon>
    </lineage>
</organism>
<protein>
    <recommendedName>
        <fullName evidence="7">Ankyrin</fullName>
    </recommendedName>
</protein>
<evidence type="ECO:0000313" key="5">
    <source>
        <dbReference type="EMBL" id="ORE13477.1"/>
    </source>
</evidence>
<evidence type="ECO:0008006" key="7">
    <source>
        <dbReference type="Google" id="ProtNLM"/>
    </source>
</evidence>
<proteinExistence type="predicted"/>
<dbReference type="EMBL" id="KV921533">
    <property type="protein sequence ID" value="ORE13477.1"/>
    <property type="molecule type" value="Genomic_DNA"/>
</dbReference>
<evidence type="ECO:0000256" key="4">
    <source>
        <dbReference type="SAM" id="MobiDB-lite"/>
    </source>
</evidence>
<keyword evidence="2 3" id="KW-0040">ANK repeat</keyword>
<dbReference type="OMA" id="HAKASEC"/>
<dbReference type="Gene3D" id="1.25.40.20">
    <property type="entry name" value="Ankyrin repeat-containing domain"/>
    <property type="match status" value="2"/>
</dbReference>
<dbReference type="VEuPathDB" id="FungiDB:BCV72DRAFT_23648"/>
<dbReference type="Pfam" id="PF12796">
    <property type="entry name" value="Ank_2"/>
    <property type="match status" value="1"/>
</dbReference>
<feature type="compositionally biased region" description="Low complexity" evidence="4">
    <location>
        <begin position="237"/>
        <end position="254"/>
    </location>
</feature>
<dbReference type="Proteomes" id="UP000242381">
    <property type="component" value="Unassembled WGS sequence"/>
</dbReference>
<feature type="region of interest" description="Disordered" evidence="4">
    <location>
        <begin position="226"/>
        <end position="283"/>
    </location>
</feature>
<evidence type="ECO:0000256" key="2">
    <source>
        <dbReference type="ARBA" id="ARBA00023043"/>
    </source>
</evidence>
<evidence type="ECO:0000256" key="1">
    <source>
        <dbReference type="ARBA" id="ARBA00022737"/>
    </source>
</evidence>
<dbReference type="InterPro" id="IPR002110">
    <property type="entry name" value="Ankyrin_rpt"/>
</dbReference>
<gene>
    <name evidence="5" type="ORF">BCV71DRAFT_294206</name>
</gene>
<dbReference type="PROSITE" id="PS50297">
    <property type="entry name" value="ANK_REP_REGION"/>
    <property type="match status" value="1"/>
</dbReference>
<dbReference type="SUPFAM" id="SSF48403">
    <property type="entry name" value="Ankyrin repeat"/>
    <property type="match status" value="1"/>
</dbReference>
<dbReference type="PROSITE" id="PS50088">
    <property type="entry name" value="ANK_REPEAT"/>
    <property type="match status" value="1"/>
</dbReference>